<reference evidence="1" key="1">
    <citation type="journal article" date="2014" name="Int. J. Syst. Evol. Microbiol.">
        <title>Complete genome sequence of Corynebacterium casei LMG S-19264T (=DSM 44701T), isolated from a smear-ripened cheese.</title>
        <authorList>
            <consortium name="US DOE Joint Genome Institute (JGI-PGF)"/>
            <person name="Walter F."/>
            <person name="Albersmeier A."/>
            <person name="Kalinowski J."/>
            <person name="Ruckert C."/>
        </authorList>
    </citation>
    <scope>NUCLEOTIDE SEQUENCE</scope>
    <source>
        <strain evidence="1">KCTC 42590</strain>
    </source>
</reference>
<sequence>MEAGLGRLASSGGRHDSQGQYLPLLRIVGVSLKFFNNLSQAAQAVLRQMATPLR</sequence>
<reference evidence="1" key="2">
    <citation type="submission" date="2020-09" db="EMBL/GenBank/DDBJ databases">
        <authorList>
            <person name="Sun Q."/>
            <person name="Kim S."/>
        </authorList>
    </citation>
    <scope>NUCLEOTIDE SEQUENCE</scope>
    <source>
        <strain evidence="1">KCTC 42590</strain>
    </source>
</reference>
<evidence type="ECO:0000313" key="1">
    <source>
        <dbReference type="EMBL" id="GHF19985.1"/>
    </source>
</evidence>
<accession>A0A919AQC1</accession>
<keyword evidence="2" id="KW-1185">Reference proteome</keyword>
<evidence type="ECO:0008006" key="3">
    <source>
        <dbReference type="Google" id="ProtNLM"/>
    </source>
</evidence>
<organism evidence="1 2">
    <name type="scientific">Kordiimonas sediminis</name>
    <dbReference type="NCBI Taxonomy" id="1735581"/>
    <lineage>
        <taxon>Bacteria</taxon>
        <taxon>Pseudomonadati</taxon>
        <taxon>Pseudomonadota</taxon>
        <taxon>Alphaproteobacteria</taxon>
        <taxon>Kordiimonadales</taxon>
        <taxon>Kordiimonadaceae</taxon>
        <taxon>Kordiimonas</taxon>
    </lineage>
</organism>
<proteinExistence type="predicted"/>
<gene>
    <name evidence="1" type="ORF">GCM10017044_13450</name>
</gene>
<dbReference type="AlphaFoldDB" id="A0A919AQC1"/>
<name>A0A919AQC1_9PROT</name>
<dbReference type="EMBL" id="BNCI01000001">
    <property type="protein sequence ID" value="GHF19985.1"/>
    <property type="molecule type" value="Genomic_DNA"/>
</dbReference>
<evidence type="ECO:0000313" key="2">
    <source>
        <dbReference type="Proteomes" id="UP000630923"/>
    </source>
</evidence>
<comment type="caution">
    <text evidence="1">The sequence shown here is derived from an EMBL/GenBank/DDBJ whole genome shotgun (WGS) entry which is preliminary data.</text>
</comment>
<protein>
    <recommendedName>
        <fullName evidence="3">Transposase DDE domain-containing protein</fullName>
    </recommendedName>
</protein>
<dbReference type="Proteomes" id="UP000630923">
    <property type="component" value="Unassembled WGS sequence"/>
</dbReference>